<gene>
    <name evidence="1" type="ORF">SPARVUS_LOCUS14725669</name>
</gene>
<accession>A0ABN9GWN7</accession>
<protein>
    <submittedName>
        <fullName evidence="1">Uncharacterized protein</fullName>
    </submittedName>
</protein>
<dbReference type="EMBL" id="CATNWA010019322">
    <property type="protein sequence ID" value="CAI9612525.1"/>
    <property type="molecule type" value="Genomic_DNA"/>
</dbReference>
<evidence type="ECO:0000313" key="1">
    <source>
        <dbReference type="EMBL" id="CAI9612525.1"/>
    </source>
</evidence>
<comment type="caution">
    <text evidence="1">The sequence shown here is derived from an EMBL/GenBank/DDBJ whole genome shotgun (WGS) entry which is preliminary data.</text>
</comment>
<organism evidence="1 2">
    <name type="scientific">Staurois parvus</name>
    <dbReference type="NCBI Taxonomy" id="386267"/>
    <lineage>
        <taxon>Eukaryota</taxon>
        <taxon>Metazoa</taxon>
        <taxon>Chordata</taxon>
        <taxon>Craniata</taxon>
        <taxon>Vertebrata</taxon>
        <taxon>Euteleostomi</taxon>
        <taxon>Amphibia</taxon>
        <taxon>Batrachia</taxon>
        <taxon>Anura</taxon>
        <taxon>Neobatrachia</taxon>
        <taxon>Ranoidea</taxon>
        <taxon>Ranidae</taxon>
        <taxon>Staurois</taxon>
    </lineage>
</organism>
<sequence length="45" mass="5078">MTLIQLRFQKCTLSLFPNLNVVSKVPLRGGLTIWKLAHCPRAQGQ</sequence>
<proteinExistence type="predicted"/>
<reference evidence="1" key="1">
    <citation type="submission" date="2023-05" db="EMBL/GenBank/DDBJ databases">
        <authorList>
            <person name="Stuckert A."/>
        </authorList>
    </citation>
    <scope>NUCLEOTIDE SEQUENCE</scope>
</reference>
<name>A0ABN9GWN7_9NEOB</name>
<dbReference type="Proteomes" id="UP001162483">
    <property type="component" value="Unassembled WGS sequence"/>
</dbReference>
<keyword evidence="2" id="KW-1185">Reference proteome</keyword>
<evidence type="ECO:0000313" key="2">
    <source>
        <dbReference type="Proteomes" id="UP001162483"/>
    </source>
</evidence>